<accession>A0A5E4R5B4</accession>
<dbReference type="Proteomes" id="UP000324832">
    <property type="component" value="Unassembled WGS sequence"/>
</dbReference>
<evidence type="ECO:0000256" key="1">
    <source>
        <dbReference type="SAM" id="MobiDB-lite"/>
    </source>
</evidence>
<sequence>MNPDSVSAQVPDIVDGVRAYKDQALRTKNKKKKQVERRKKKLREKMTGRKVQQATRKIMKKRNQVKVENVANEV</sequence>
<reference evidence="2 3" key="1">
    <citation type="submission" date="2017-07" db="EMBL/GenBank/DDBJ databases">
        <authorList>
            <person name="Talla V."/>
            <person name="Backstrom N."/>
        </authorList>
    </citation>
    <scope>NUCLEOTIDE SEQUENCE [LARGE SCALE GENOMIC DNA]</scope>
</reference>
<dbReference type="AlphaFoldDB" id="A0A5E4R5B4"/>
<evidence type="ECO:0000313" key="3">
    <source>
        <dbReference type="Proteomes" id="UP000324832"/>
    </source>
</evidence>
<proteinExistence type="predicted"/>
<evidence type="ECO:0000313" key="2">
    <source>
        <dbReference type="EMBL" id="VVD05734.1"/>
    </source>
</evidence>
<gene>
    <name evidence="2" type="ORF">LSINAPIS_LOCUS15213</name>
</gene>
<organism evidence="2 3">
    <name type="scientific">Leptidea sinapis</name>
    <dbReference type="NCBI Taxonomy" id="189913"/>
    <lineage>
        <taxon>Eukaryota</taxon>
        <taxon>Metazoa</taxon>
        <taxon>Ecdysozoa</taxon>
        <taxon>Arthropoda</taxon>
        <taxon>Hexapoda</taxon>
        <taxon>Insecta</taxon>
        <taxon>Pterygota</taxon>
        <taxon>Neoptera</taxon>
        <taxon>Endopterygota</taxon>
        <taxon>Lepidoptera</taxon>
        <taxon>Glossata</taxon>
        <taxon>Ditrysia</taxon>
        <taxon>Papilionoidea</taxon>
        <taxon>Pieridae</taxon>
        <taxon>Dismorphiinae</taxon>
        <taxon>Leptidea</taxon>
    </lineage>
</organism>
<feature type="region of interest" description="Disordered" evidence="1">
    <location>
        <begin position="26"/>
        <end position="57"/>
    </location>
</feature>
<feature type="compositionally biased region" description="Basic residues" evidence="1">
    <location>
        <begin position="27"/>
        <end position="43"/>
    </location>
</feature>
<protein>
    <submittedName>
        <fullName evidence="2">Uncharacterized protein</fullName>
    </submittedName>
</protein>
<dbReference type="EMBL" id="FZQP02007014">
    <property type="protein sequence ID" value="VVD05734.1"/>
    <property type="molecule type" value="Genomic_DNA"/>
</dbReference>
<name>A0A5E4R5B4_9NEOP</name>
<keyword evidence="3" id="KW-1185">Reference proteome</keyword>